<keyword evidence="2" id="KW-1185">Reference proteome</keyword>
<dbReference type="InParanoid" id="A0A3Q7G7C6"/>
<dbReference type="STRING" id="4081.A0A3Q7G7C6"/>
<evidence type="ECO:0000313" key="2">
    <source>
        <dbReference type="Proteomes" id="UP000004994"/>
    </source>
</evidence>
<dbReference type="CDD" id="cd09272">
    <property type="entry name" value="RNase_HI_RT_Ty1"/>
    <property type="match status" value="1"/>
</dbReference>
<dbReference type="Gramene" id="Solyc03g058913.1.1">
    <property type="protein sequence ID" value="Solyc03g058913.1.1"/>
    <property type="gene ID" value="Solyc03g058913.1"/>
</dbReference>
<dbReference type="EnsemblPlants" id="Solyc03g058913.1.1">
    <property type="protein sequence ID" value="Solyc03g058913.1.1"/>
    <property type="gene ID" value="Solyc03g058913.1"/>
</dbReference>
<dbReference type="AlphaFoldDB" id="A0A3Q7G7C6"/>
<accession>A0A3Q7G7C6</accession>
<sequence>MAVFSSTNGADTPFADITHFRSLIGALQYLAITRPDIQFAVNRVVQRMHQPSEHDYHCLKRILRYIFGTLGHGLLIRPGDLELRGLSYSDWANDKNDRKSTSGLLICLGPNLISWCTKKQPKVSRSSTEAEYHSLALLAAETISISLLNIISLFTSLMWFTEGILQFLDDNKFPLTTVLTELDAARVYTNKNKLQITFIFADIKEKNLANPYLSMVGLEKSKDSVLRRPSLFLENTKSWVVFPARQTGAFHEIVVREDCF</sequence>
<evidence type="ECO:0008006" key="3">
    <source>
        <dbReference type="Google" id="ProtNLM"/>
    </source>
</evidence>
<organism evidence="1">
    <name type="scientific">Solanum lycopersicum</name>
    <name type="common">Tomato</name>
    <name type="synonym">Lycopersicon esculentum</name>
    <dbReference type="NCBI Taxonomy" id="4081"/>
    <lineage>
        <taxon>Eukaryota</taxon>
        <taxon>Viridiplantae</taxon>
        <taxon>Streptophyta</taxon>
        <taxon>Embryophyta</taxon>
        <taxon>Tracheophyta</taxon>
        <taxon>Spermatophyta</taxon>
        <taxon>Magnoliopsida</taxon>
        <taxon>eudicotyledons</taxon>
        <taxon>Gunneridae</taxon>
        <taxon>Pentapetalae</taxon>
        <taxon>asterids</taxon>
        <taxon>lamiids</taxon>
        <taxon>Solanales</taxon>
        <taxon>Solanaceae</taxon>
        <taxon>Solanoideae</taxon>
        <taxon>Solaneae</taxon>
        <taxon>Solanum</taxon>
        <taxon>Solanum subgen. Lycopersicon</taxon>
    </lineage>
</organism>
<dbReference type="PANTHER" id="PTHR11439">
    <property type="entry name" value="GAG-POL-RELATED RETROTRANSPOSON"/>
    <property type="match status" value="1"/>
</dbReference>
<proteinExistence type="predicted"/>
<reference evidence="1" key="1">
    <citation type="journal article" date="2012" name="Nature">
        <title>The tomato genome sequence provides insights into fleshy fruit evolution.</title>
        <authorList>
            <consortium name="Tomato Genome Consortium"/>
        </authorList>
    </citation>
    <scope>NUCLEOTIDE SEQUENCE [LARGE SCALE GENOMIC DNA]</scope>
    <source>
        <strain evidence="1">cv. Heinz 1706</strain>
    </source>
</reference>
<protein>
    <recommendedName>
        <fullName evidence="3">Reverse transcriptase Ty1/copia-type domain-containing protein</fullName>
    </recommendedName>
</protein>
<evidence type="ECO:0000313" key="1">
    <source>
        <dbReference type="EnsemblPlants" id="Solyc03g058913.1.1"/>
    </source>
</evidence>
<reference evidence="1" key="2">
    <citation type="submission" date="2019-01" db="UniProtKB">
        <authorList>
            <consortium name="EnsemblPlants"/>
        </authorList>
    </citation>
    <scope>IDENTIFICATION</scope>
    <source>
        <strain evidence="1">cv. Heinz 1706</strain>
    </source>
</reference>
<name>A0A3Q7G7C6_SOLLC</name>
<dbReference type="PANTHER" id="PTHR11439:SF467">
    <property type="entry name" value="INTEGRASE CATALYTIC DOMAIN-CONTAINING PROTEIN"/>
    <property type="match status" value="1"/>
</dbReference>
<dbReference type="Proteomes" id="UP000004994">
    <property type="component" value="Chromosome 3"/>
</dbReference>